<accession>A0ABY0FEA4</accession>
<protein>
    <submittedName>
        <fullName evidence="1">Uncharacterized protein</fullName>
    </submittedName>
</protein>
<comment type="caution">
    <text evidence="1">The sequence shown here is derived from an EMBL/GenBank/DDBJ whole genome shotgun (WGS) entry which is preliminary data.</text>
</comment>
<gene>
    <name evidence="1" type="ORF">EBB06_12380</name>
</gene>
<keyword evidence="2" id="KW-1185">Reference proteome</keyword>
<dbReference type="RefSeq" id="WP_129213475.1">
    <property type="nucleotide sequence ID" value="NZ_REGR01000014.1"/>
</dbReference>
<organism evidence="1 2">
    <name type="scientific">Crenobacter cavernae</name>
    <dbReference type="NCBI Taxonomy" id="2290923"/>
    <lineage>
        <taxon>Bacteria</taxon>
        <taxon>Pseudomonadati</taxon>
        <taxon>Pseudomonadota</taxon>
        <taxon>Betaproteobacteria</taxon>
        <taxon>Neisseriales</taxon>
        <taxon>Neisseriaceae</taxon>
        <taxon>Crenobacter</taxon>
    </lineage>
</organism>
<evidence type="ECO:0000313" key="2">
    <source>
        <dbReference type="Proteomes" id="UP000290682"/>
    </source>
</evidence>
<dbReference type="Proteomes" id="UP000290682">
    <property type="component" value="Unassembled WGS sequence"/>
</dbReference>
<proteinExistence type="predicted"/>
<name>A0ABY0FEA4_9NEIS</name>
<dbReference type="EMBL" id="REGR01000014">
    <property type="protein sequence ID" value="RXZ42684.1"/>
    <property type="molecule type" value="Genomic_DNA"/>
</dbReference>
<reference evidence="1 2" key="1">
    <citation type="submission" date="2018-10" db="EMBL/GenBank/DDBJ databases">
        <title>Draft genome of Fastidiocella sp. strain 375T, a bacterium isolated from a karstic cave dripping water.</title>
        <authorList>
            <person name="Coelho C."/>
            <person name="Verissimo A."/>
            <person name="Tiago I."/>
        </authorList>
    </citation>
    <scope>NUCLEOTIDE SEQUENCE [LARGE SCALE GENOMIC DNA]</scope>
    <source>
        <strain evidence="1 2">CAVE-375</strain>
    </source>
</reference>
<sequence length="209" mass="22997">MKGKETMSRSEQFSARFELLSSLPYSNRSDVLLKWGCYQVVHCAGWSVFKFADRLAECYHARVPDGARTIAALTEIRRDMTEVEYTAASGSNRMAVQRWLKGEVRFPVDLEEAWKDALDSQVHNRCVAELAEREGFVPLPVPAVGGVLCGWTGYVQADKELSEVGAAMASGASKSEKVLESFEALQAAAALYQFHKRSADAEATAQPAV</sequence>
<evidence type="ECO:0000313" key="1">
    <source>
        <dbReference type="EMBL" id="RXZ42684.1"/>
    </source>
</evidence>